<feature type="transmembrane region" description="Helical" evidence="1">
    <location>
        <begin position="153"/>
        <end position="172"/>
    </location>
</feature>
<evidence type="ECO:0000313" key="2">
    <source>
        <dbReference type="EMBL" id="AOP02851.1"/>
    </source>
</evidence>
<keyword evidence="1" id="KW-0812">Transmembrane</keyword>
<keyword evidence="1" id="KW-0472">Membrane</keyword>
<feature type="transmembrane region" description="Helical" evidence="1">
    <location>
        <begin position="6"/>
        <end position="22"/>
    </location>
</feature>
<protein>
    <submittedName>
        <fullName evidence="2">Wzy</fullName>
    </submittedName>
</protein>
<evidence type="ECO:0000256" key="1">
    <source>
        <dbReference type="SAM" id="Phobius"/>
    </source>
</evidence>
<reference evidence="2" key="1">
    <citation type="journal article" date="2016" name="Appl. Environ. Microbiol.">
        <title>Novel capsular polysaccharide Loci and new diagnostic tools for high-throughput capsular gene typing in Streptococcus suis.</title>
        <authorList>
            <person name="Zheng H."/>
            <person name="Bai X."/>
            <person name="Xu J."/>
        </authorList>
    </citation>
    <scope>NUCLEOTIDE SEQUENCE</scope>
    <source>
        <strain evidence="2">YS394</strain>
    </source>
</reference>
<feature type="transmembrane region" description="Helical" evidence="1">
    <location>
        <begin position="27"/>
        <end position="44"/>
    </location>
</feature>
<feature type="transmembrane region" description="Helical" evidence="1">
    <location>
        <begin position="393"/>
        <end position="413"/>
    </location>
</feature>
<feature type="transmembrane region" description="Helical" evidence="1">
    <location>
        <begin position="338"/>
        <end position="357"/>
    </location>
</feature>
<feature type="transmembrane region" description="Helical" evidence="1">
    <location>
        <begin position="50"/>
        <end position="71"/>
    </location>
</feature>
<feature type="transmembrane region" description="Helical" evidence="1">
    <location>
        <begin position="92"/>
        <end position="113"/>
    </location>
</feature>
<gene>
    <name evidence="2" type="primary">cpsN</name>
    <name evidence="2" type="ORF">YS394-orf14</name>
</gene>
<sequence>MIYIVVAIFLLFSFIRVLNIPLTSPPAIFSVIWSVFIFFSYLILSERYPFTFYGITWIFCSCFLLSLGYAFRIETKSTKTKEMESSVNSANISWSLLAVFIFLGLTGFILSAAKYGVSLNVFSDFDSLQSTSNSIAEQRYSGSSVGSSTLEQILNSFVYVLPLCGGYSLVYANSVRKKILIILTAVPSLLSMLLTSAKLAVVAYTILFFVSYYVSYLYLNKKFISINYRKIFQSLFLGYILYQLFYLSFLLRIGSTSASISRIIVTKLGIYAFGHVQAFDLWLPIYMSSDAELGFGGNTFLAFSSLIGVLDKKQGIYELISGSSTNVFTQFRSLISDFGILFGLLVIFILGIVLRIFYKNVINYSSKLIVLQQVLFISILFYLIYFIVSPWVYLTFVLTFFIFYFYLVVAFHFRIKIKFR</sequence>
<organism evidence="2">
    <name type="scientific">Streptococcus suis</name>
    <dbReference type="NCBI Taxonomy" id="1307"/>
    <lineage>
        <taxon>Bacteria</taxon>
        <taxon>Bacillati</taxon>
        <taxon>Bacillota</taxon>
        <taxon>Bacilli</taxon>
        <taxon>Lactobacillales</taxon>
        <taxon>Streptococcaceae</taxon>
        <taxon>Streptococcus</taxon>
    </lineage>
</organism>
<dbReference type="EMBL" id="KU665270">
    <property type="protein sequence ID" value="AOP02851.1"/>
    <property type="molecule type" value="Genomic_DNA"/>
</dbReference>
<feature type="transmembrane region" description="Helical" evidence="1">
    <location>
        <begin position="231"/>
        <end position="251"/>
    </location>
</feature>
<name>A0A1C9IEA0_STRSU</name>
<proteinExistence type="predicted"/>
<dbReference type="AlphaFoldDB" id="A0A1C9IEA0"/>
<feature type="transmembrane region" description="Helical" evidence="1">
    <location>
        <begin position="201"/>
        <end position="219"/>
    </location>
</feature>
<keyword evidence="1" id="KW-1133">Transmembrane helix</keyword>
<feature type="transmembrane region" description="Helical" evidence="1">
    <location>
        <begin position="179"/>
        <end position="195"/>
    </location>
</feature>
<accession>A0A1C9IEA0</accession>
<feature type="transmembrane region" description="Helical" evidence="1">
    <location>
        <begin position="369"/>
        <end position="387"/>
    </location>
</feature>
<dbReference type="NCBIfam" id="TIGR04370">
    <property type="entry name" value="glyco_rpt_poly"/>
    <property type="match status" value="1"/>
</dbReference>